<accession>A0A2P2IFM7</accession>
<sequence length="316" mass="35494">MVVYVDGHEVRKCPQSTAELFSKHAGLVSRASEWRQTGSTLVPEAGSLYVAQREFAIVRAGDNRVAMVGSDDATTCHVLVFHNRQTGAVAVAHFDGGKNEKIAIHYMVQTILESGAATIIDVYAIGGFYRKLSEVKGTKESHKLSLKLLSVCIDLDCKFNIVQWCCCEQNSRVVSEPKDYIVPYFFGLCWDRKKGVANPAVFASQGPDAILKAASRWSSSKHMLNRYNDLNHSITIQPFRGFSNSGDWHNYRNFTDEQILKYFSTSPSAEPPHFASRMREMFSLFADHPNPTQTLFTHGKPKVYVLEQTGLWEFVN</sequence>
<dbReference type="PANTHER" id="PTHR12498:SF0">
    <property type="entry name" value="PROTEIN N-TERMINAL ASPARAGINE AMIDOHYDROLASE"/>
    <property type="match status" value="1"/>
</dbReference>
<protein>
    <submittedName>
        <fullName evidence="1 2">Protein N-terminal asparagine amidohydrolase-like</fullName>
    </submittedName>
</protein>
<dbReference type="EMBL" id="IACT01004841">
    <property type="protein sequence ID" value="LAC24016.1"/>
    <property type="molecule type" value="mRNA"/>
</dbReference>
<reference evidence="2" key="1">
    <citation type="submission" date="2017-11" db="EMBL/GenBank/DDBJ databases">
        <title>The sensing device of the deep-sea amphipod.</title>
        <authorList>
            <person name="Kobayashi H."/>
            <person name="Nagahama T."/>
            <person name="Arai W."/>
            <person name="Sasagawa Y."/>
            <person name="Umeda M."/>
            <person name="Hayashi T."/>
            <person name="Nikaido I."/>
            <person name="Watanabe H."/>
            <person name="Oguri K."/>
            <person name="Kitazato H."/>
            <person name="Fujioka K."/>
            <person name="Kido Y."/>
            <person name="Takami H."/>
        </authorList>
    </citation>
    <scope>NUCLEOTIDE SEQUENCE</scope>
    <source>
        <tissue evidence="2">Whole body</tissue>
    </source>
</reference>
<dbReference type="Pfam" id="PF14736">
    <property type="entry name" value="N_Asn_amidohyd"/>
    <property type="match status" value="1"/>
</dbReference>
<dbReference type="InterPro" id="IPR026750">
    <property type="entry name" value="NTAN1"/>
</dbReference>
<evidence type="ECO:0000313" key="1">
    <source>
        <dbReference type="EMBL" id="LAB72756.1"/>
    </source>
</evidence>
<dbReference type="GO" id="GO:0005634">
    <property type="term" value="C:nucleus"/>
    <property type="evidence" value="ECO:0007669"/>
    <property type="project" value="TreeGrafter"/>
</dbReference>
<keyword evidence="1" id="KW-0378">Hydrolase</keyword>
<name>A0A2P2IFM7_9CRUS</name>
<proteinExistence type="evidence at transcript level"/>
<dbReference type="PANTHER" id="PTHR12498">
    <property type="entry name" value="N-TERMINAL ASPARAGINE AMIDOHYDROLASE"/>
    <property type="match status" value="1"/>
</dbReference>
<dbReference type="GO" id="GO:0008418">
    <property type="term" value="F:protein-N-terminal asparagine amidohydrolase activity"/>
    <property type="evidence" value="ECO:0007669"/>
    <property type="project" value="InterPro"/>
</dbReference>
<organism evidence="1">
    <name type="scientific">Hirondellea gigas</name>
    <dbReference type="NCBI Taxonomy" id="1518452"/>
    <lineage>
        <taxon>Eukaryota</taxon>
        <taxon>Metazoa</taxon>
        <taxon>Ecdysozoa</taxon>
        <taxon>Arthropoda</taxon>
        <taxon>Crustacea</taxon>
        <taxon>Multicrustacea</taxon>
        <taxon>Malacostraca</taxon>
        <taxon>Eumalacostraca</taxon>
        <taxon>Peracarida</taxon>
        <taxon>Amphipoda</taxon>
        <taxon>Amphilochidea</taxon>
        <taxon>Lysianassida</taxon>
        <taxon>Lysianassidira</taxon>
        <taxon>Lysianassoidea</taxon>
        <taxon>Lysianassidae</taxon>
        <taxon>Hirondellea</taxon>
    </lineage>
</organism>
<reference evidence="1" key="2">
    <citation type="journal article" date="2018" name="Biosci. Biotechnol. Biochem.">
        <title>Polysaccharide hydrolase of the hadal zone amphipods Hirondellea gigas.</title>
        <authorList>
            <person name="Kobayashi H."/>
            <person name="Nagahama T."/>
            <person name="Arai W."/>
            <person name="Sasagawa Y."/>
            <person name="Umeda M."/>
            <person name="Hayashi T."/>
            <person name="Nikaido I."/>
            <person name="Watanabe H."/>
            <person name="Oguri K."/>
            <person name="Kitazato H."/>
            <person name="Fujioka K."/>
            <person name="Kido Y."/>
            <person name="Takami H."/>
        </authorList>
    </citation>
    <scope>NUCLEOTIDE SEQUENCE</scope>
    <source>
        <tissue evidence="1">Whole body</tissue>
    </source>
</reference>
<dbReference type="EMBL" id="IACF01007173">
    <property type="protein sequence ID" value="LAB72756.1"/>
    <property type="molecule type" value="mRNA"/>
</dbReference>
<dbReference type="GO" id="GO:0006511">
    <property type="term" value="P:ubiquitin-dependent protein catabolic process"/>
    <property type="evidence" value="ECO:0007669"/>
    <property type="project" value="TreeGrafter"/>
</dbReference>
<evidence type="ECO:0000313" key="2">
    <source>
        <dbReference type="EMBL" id="LAC24016.1"/>
    </source>
</evidence>
<dbReference type="AlphaFoldDB" id="A0A2P2IFM7"/>